<organism evidence="1 2">
    <name type="scientific">Dictyobacter kobayashii</name>
    <dbReference type="NCBI Taxonomy" id="2014872"/>
    <lineage>
        <taxon>Bacteria</taxon>
        <taxon>Bacillati</taxon>
        <taxon>Chloroflexota</taxon>
        <taxon>Ktedonobacteria</taxon>
        <taxon>Ktedonobacterales</taxon>
        <taxon>Dictyobacteraceae</taxon>
        <taxon>Dictyobacter</taxon>
    </lineage>
</organism>
<dbReference type="Pfam" id="PF05711">
    <property type="entry name" value="TylF"/>
    <property type="match status" value="1"/>
</dbReference>
<protein>
    <recommendedName>
        <fullName evidence="3">Macrocin O-methyltransferase</fullName>
    </recommendedName>
</protein>
<dbReference type="AlphaFoldDB" id="A0A402AC77"/>
<dbReference type="Proteomes" id="UP000287188">
    <property type="component" value="Unassembled WGS sequence"/>
</dbReference>
<accession>A0A402AC77</accession>
<gene>
    <name evidence="1" type="ORF">KDK_04960</name>
</gene>
<sequence length="246" mass="28042">MKSLVYNGAPKYEDFSETDTDIVEKVYQYTLTTPERIFALIRAVEYVVTHDIPGDMVECGVWKGGSMMAIAYTLLRLGCTDRHLYLFDTFEGMPDPKTYASKYDLTYSGETASKVQEGRKSANPDDVWHYAPLNEVQALLSSVGYDTKKIHFIKGKVEETLPQQAPNKISILRLDTDWYSSTLHELVHLFPLLSQGGVLLLDDYGHWQGAKKATDEYFQEHHIPMLLNRIDYTGRIGIKYTKPNNS</sequence>
<reference evidence="2" key="1">
    <citation type="submission" date="2018-12" db="EMBL/GenBank/DDBJ databases">
        <title>Tengunoibacter tsumagoiensis gen. nov., sp. nov., Dictyobacter kobayashii sp. nov., D. alpinus sp. nov., and D. joshuensis sp. nov. and description of Dictyobacteraceae fam. nov. within the order Ktedonobacterales isolated from Tengu-no-mugimeshi.</title>
        <authorList>
            <person name="Wang C.M."/>
            <person name="Zheng Y."/>
            <person name="Sakai Y."/>
            <person name="Toyoda A."/>
            <person name="Minakuchi Y."/>
            <person name="Abe K."/>
            <person name="Yokota A."/>
            <person name="Yabe S."/>
        </authorList>
    </citation>
    <scope>NUCLEOTIDE SEQUENCE [LARGE SCALE GENOMIC DNA]</scope>
    <source>
        <strain evidence="2">Uno11</strain>
    </source>
</reference>
<evidence type="ECO:0000313" key="2">
    <source>
        <dbReference type="Proteomes" id="UP000287188"/>
    </source>
</evidence>
<dbReference type="OrthoDB" id="145664at2"/>
<dbReference type="SUPFAM" id="SSF53335">
    <property type="entry name" value="S-adenosyl-L-methionine-dependent methyltransferases"/>
    <property type="match status" value="1"/>
</dbReference>
<dbReference type="Gene3D" id="3.40.50.150">
    <property type="entry name" value="Vaccinia Virus protein VP39"/>
    <property type="match status" value="1"/>
</dbReference>
<keyword evidence="2" id="KW-1185">Reference proteome</keyword>
<dbReference type="InterPro" id="IPR029063">
    <property type="entry name" value="SAM-dependent_MTases_sf"/>
</dbReference>
<evidence type="ECO:0000313" key="1">
    <source>
        <dbReference type="EMBL" id="GCE16696.1"/>
    </source>
</evidence>
<name>A0A402AC77_9CHLR</name>
<dbReference type="RefSeq" id="WP_126548546.1">
    <property type="nucleotide sequence ID" value="NZ_BIFS01000001.1"/>
</dbReference>
<dbReference type="InterPro" id="IPR008884">
    <property type="entry name" value="TylF_MeTrfase"/>
</dbReference>
<evidence type="ECO:0008006" key="3">
    <source>
        <dbReference type="Google" id="ProtNLM"/>
    </source>
</evidence>
<proteinExistence type="predicted"/>
<comment type="caution">
    <text evidence="1">The sequence shown here is derived from an EMBL/GenBank/DDBJ whole genome shotgun (WGS) entry which is preliminary data.</text>
</comment>
<dbReference type="EMBL" id="BIFS01000001">
    <property type="protein sequence ID" value="GCE16696.1"/>
    <property type="molecule type" value="Genomic_DNA"/>
</dbReference>
<dbReference type="PANTHER" id="PTHR40036">
    <property type="entry name" value="MACROCIN O-METHYLTRANSFERASE"/>
    <property type="match status" value="1"/>
</dbReference>
<dbReference type="PANTHER" id="PTHR40036:SF1">
    <property type="entry name" value="MACROCIN O-METHYLTRANSFERASE"/>
    <property type="match status" value="1"/>
</dbReference>